<reference evidence="2" key="2">
    <citation type="journal article" date="2023" name="IMA Fungus">
        <title>Comparative genomic study of the Penicillium genus elucidates a diverse pangenome and 15 lateral gene transfer events.</title>
        <authorList>
            <person name="Petersen C."/>
            <person name="Sorensen T."/>
            <person name="Nielsen M.R."/>
            <person name="Sondergaard T.E."/>
            <person name="Sorensen J.L."/>
            <person name="Fitzpatrick D.A."/>
            <person name="Frisvad J.C."/>
            <person name="Nielsen K.L."/>
        </authorList>
    </citation>
    <scope>NUCLEOTIDE SEQUENCE</scope>
    <source>
        <strain evidence="2">IBT 34128</strain>
    </source>
</reference>
<dbReference type="EMBL" id="JAPMSZ010000005">
    <property type="protein sequence ID" value="KAJ5102113.1"/>
    <property type="molecule type" value="Genomic_DNA"/>
</dbReference>
<dbReference type="SMART" id="SM00332">
    <property type="entry name" value="PP2Cc"/>
    <property type="match status" value="1"/>
</dbReference>
<dbReference type="AlphaFoldDB" id="A0A9W9FKX9"/>
<dbReference type="Gene3D" id="3.60.40.10">
    <property type="entry name" value="PPM-type phosphatase domain"/>
    <property type="match status" value="1"/>
</dbReference>
<dbReference type="GeneID" id="81394085"/>
<dbReference type="CDD" id="cd00143">
    <property type="entry name" value="PP2Cc"/>
    <property type="match status" value="1"/>
</dbReference>
<dbReference type="InterPro" id="IPR001932">
    <property type="entry name" value="PPM-type_phosphatase-like_dom"/>
</dbReference>
<dbReference type="InterPro" id="IPR036457">
    <property type="entry name" value="PPM-type-like_dom_sf"/>
</dbReference>
<dbReference type="Proteomes" id="UP001141434">
    <property type="component" value="Unassembled WGS sequence"/>
</dbReference>
<dbReference type="PANTHER" id="PTHR13832">
    <property type="entry name" value="PROTEIN PHOSPHATASE 2C"/>
    <property type="match status" value="1"/>
</dbReference>
<dbReference type="InterPro" id="IPR015655">
    <property type="entry name" value="PP2C"/>
</dbReference>
<dbReference type="OrthoDB" id="420076at2759"/>
<dbReference type="Pfam" id="PF00481">
    <property type="entry name" value="PP2C"/>
    <property type="match status" value="1"/>
</dbReference>
<dbReference type="PROSITE" id="PS51746">
    <property type="entry name" value="PPM_2"/>
    <property type="match status" value="1"/>
</dbReference>
<dbReference type="SUPFAM" id="SSF81606">
    <property type="entry name" value="PP2C-like"/>
    <property type="match status" value="1"/>
</dbReference>
<evidence type="ECO:0000313" key="3">
    <source>
        <dbReference type="Proteomes" id="UP001141434"/>
    </source>
</evidence>
<accession>A0A9W9FKX9</accession>
<dbReference type="PANTHER" id="PTHR13832:SF792">
    <property type="entry name" value="GM14286P"/>
    <property type="match status" value="1"/>
</dbReference>
<dbReference type="RefSeq" id="XP_056512944.1">
    <property type="nucleotide sequence ID" value="XM_056654917.1"/>
</dbReference>
<evidence type="ECO:0000259" key="1">
    <source>
        <dbReference type="PROSITE" id="PS51746"/>
    </source>
</evidence>
<dbReference type="GO" id="GO:0004741">
    <property type="term" value="F:[pyruvate dehydrogenase (acetyl-transferring)]-phosphatase activity"/>
    <property type="evidence" value="ECO:0007669"/>
    <property type="project" value="TreeGrafter"/>
</dbReference>
<proteinExistence type="predicted"/>
<keyword evidence="3" id="KW-1185">Reference proteome</keyword>
<sequence>MLPFRMARPRLGRVSISTPRIRAQKSYSTKSPSSNRMRSIATAGAISAPGLWWLISARDDVPSLEEPPVDHPGIEPGLSQERVTELISQEAYSFPVSNIPGVNRYDGTRLASNNPCEDQFTHGKLPSPFNDGQHWMAWAVFDGHSGWQTADLLKRQLLPFVRRSLGLIESSPKKDSVSEELVQRAIMQGFVNLDDSIFKTALDAAQGNKPFHEKVKAFLPVYAGSCALLSLYDPGTSTVHVACTGDSRAVLGQQTPDGKWEAIPLSVDQTGSNKEEILRLQAEHPGEPEMVKGGRVLGMMVSRAFGDGPWKWPLDFQQEIKKRFSGPSLLTPRYPVRTPPYLTAEPVVTSTKINPGRPSFLIMATDGMWDMLTSQQAVNLVGKWIESESAETRPASTVKPAYEPFDFGQFWKGVSWRFVESRSTVQDENAAVHLVRNSLGGDHHELVAGRLAFSAPHSRRVRDDMTVQVVFFNTPRLKSR</sequence>
<evidence type="ECO:0000313" key="2">
    <source>
        <dbReference type="EMBL" id="KAJ5102113.1"/>
    </source>
</evidence>
<protein>
    <submittedName>
        <fullName evidence="2">Protein serine/threonine phosphatase 2C</fullName>
    </submittedName>
</protein>
<dbReference type="GO" id="GO:0005739">
    <property type="term" value="C:mitochondrion"/>
    <property type="evidence" value="ECO:0007669"/>
    <property type="project" value="TreeGrafter"/>
</dbReference>
<feature type="domain" description="PPM-type phosphatase" evidence="1">
    <location>
        <begin position="112"/>
        <end position="472"/>
    </location>
</feature>
<comment type="caution">
    <text evidence="2">The sequence shown here is derived from an EMBL/GenBank/DDBJ whole genome shotgun (WGS) entry which is preliminary data.</text>
</comment>
<organism evidence="2 3">
    <name type="scientific">Penicillium alfredii</name>
    <dbReference type="NCBI Taxonomy" id="1506179"/>
    <lineage>
        <taxon>Eukaryota</taxon>
        <taxon>Fungi</taxon>
        <taxon>Dikarya</taxon>
        <taxon>Ascomycota</taxon>
        <taxon>Pezizomycotina</taxon>
        <taxon>Eurotiomycetes</taxon>
        <taxon>Eurotiomycetidae</taxon>
        <taxon>Eurotiales</taxon>
        <taxon>Aspergillaceae</taxon>
        <taxon>Penicillium</taxon>
    </lineage>
</organism>
<gene>
    <name evidence="2" type="ORF">NUU61_004335</name>
</gene>
<name>A0A9W9FKX9_9EURO</name>
<reference evidence="2" key="1">
    <citation type="submission" date="2022-11" db="EMBL/GenBank/DDBJ databases">
        <authorList>
            <person name="Petersen C."/>
        </authorList>
    </citation>
    <scope>NUCLEOTIDE SEQUENCE</scope>
    <source>
        <strain evidence="2">IBT 34128</strain>
    </source>
</reference>